<proteinExistence type="predicted"/>
<dbReference type="Proteomes" id="UP000736335">
    <property type="component" value="Unassembled WGS sequence"/>
</dbReference>
<evidence type="ECO:0000313" key="2">
    <source>
        <dbReference type="Proteomes" id="UP000736335"/>
    </source>
</evidence>
<name>A0A9P6HBE1_9AGAM</name>
<protein>
    <submittedName>
        <fullName evidence="1">Uncharacterized protein</fullName>
    </submittedName>
</protein>
<gene>
    <name evidence="1" type="ORF">BJ322DRAFT_1071186</name>
</gene>
<reference evidence="1" key="1">
    <citation type="journal article" date="2020" name="Nat. Commun.">
        <title>Large-scale genome sequencing of mycorrhizal fungi provides insights into the early evolution of symbiotic traits.</title>
        <authorList>
            <person name="Miyauchi S."/>
            <person name="Kiss E."/>
            <person name="Kuo A."/>
            <person name="Drula E."/>
            <person name="Kohler A."/>
            <person name="Sanchez-Garcia M."/>
            <person name="Morin E."/>
            <person name="Andreopoulos B."/>
            <person name="Barry K.W."/>
            <person name="Bonito G."/>
            <person name="Buee M."/>
            <person name="Carver A."/>
            <person name="Chen C."/>
            <person name="Cichocki N."/>
            <person name="Clum A."/>
            <person name="Culley D."/>
            <person name="Crous P.W."/>
            <person name="Fauchery L."/>
            <person name="Girlanda M."/>
            <person name="Hayes R.D."/>
            <person name="Keri Z."/>
            <person name="LaButti K."/>
            <person name="Lipzen A."/>
            <person name="Lombard V."/>
            <person name="Magnuson J."/>
            <person name="Maillard F."/>
            <person name="Murat C."/>
            <person name="Nolan M."/>
            <person name="Ohm R.A."/>
            <person name="Pangilinan J."/>
            <person name="Pereira M.F."/>
            <person name="Perotto S."/>
            <person name="Peter M."/>
            <person name="Pfister S."/>
            <person name="Riley R."/>
            <person name="Sitrit Y."/>
            <person name="Stielow J.B."/>
            <person name="Szollosi G."/>
            <person name="Zifcakova L."/>
            <person name="Stursova M."/>
            <person name="Spatafora J.W."/>
            <person name="Tedersoo L."/>
            <person name="Vaario L.M."/>
            <person name="Yamada A."/>
            <person name="Yan M."/>
            <person name="Wang P."/>
            <person name="Xu J."/>
            <person name="Bruns T."/>
            <person name="Baldrian P."/>
            <person name="Vilgalys R."/>
            <person name="Dunand C."/>
            <person name="Henrissat B."/>
            <person name="Grigoriev I.V."/>
            <person name="Hibbett D."/>
            <person name="Nagy L.G."/>
            <person name="Martin F.M."/>
        </authorList>
    </citation>
    <scope>NUCLEOTIDE SEQUENCE</scope>
    <source>
        <strain evidence="1">UH-Tt-Lm1</strain>
    </source>
</reference>
<dbReference type="OrthoDB" id="3130628at2759"/>
<accession>A0A9P6HBE1</accession>
<keyword evidence="2" id="KW-1185">Reference proteome</keyword>
<dbReference type="EMBL" id="WIUZ02000010">
    <property type="protein sequence ID" value="KAF9783486.1"/>
    <property type="molecule type" value="Genomic_DNA"/>
</dbReference>
<sequence>MGPCWPKFRLPYLKATHPWQIVCVRVTFSMTDPIPPFEDPELLCLSVPALRRYWAHLLQDCIEKHAQEHPLYALFSSILSTLSKSISVPGCQVSPMGVDGSIVFSYPQCRLVDKNAVGDSDDESMSIYPDFGLLHLMTEQSPNGKTKVERVKLLIEVKRLYVPGKGCLWADEANRPAALQKSIKRTIRQLLLQAYSTFSVYNQPDVFIMLITGAYFTLFKFVRPDFFEPLPQAPEASNKKRKLEAEEAITGKSRSRPAREIGDYQLIDLVPLENLEVVYHDAPVFEDIEASDLGLHLSDAFRQALRERLDDVAFQPCSLFNLHTAQYTPTNVRMMSVKDTISQWYSRARGQGPPKTPKRPLNPYFDSPIDGEETFLSPEYRGRVRASGVGHRESLPRKSKDVTNSLRDLNVFGGGEDLGKWGLGAVGDAGGAYEELCEDSDGEGESELISLQG</sequence>
<comment type="caution">
    <text evidence="1">The sequence shown here is derived from an EMBL/GenBank/DDBJ whole genome shotgun (WGS) entry which is preliminary data.</text>
</comment>
<reference evidence="1" key="2">
    <citation type="submission" date="2020-11" db="EMBL/GenBank/DDBJ databases">
        <authorList>
            <consortium name="DOE Joint Genome Institute"/>
            <person name="Kuo A."/>
            <person name="Miyauchi S."/>
            <person name="Kiss E."/>
            <person name="Drula E."/>
            <person name="Kohler A."/>
            <person name="Sanchez-Garcia M."/>
            <person name="Andreopoulos B."/>
            <person name="Barry K.W."/>
            <person name="Bonito G."/>
            <person name="Buee M."/>
            <person name="Carver A."/>
            <person name="Chen C."/>
            <person name="Cichocki N."/>
            <person name="Clum A."/>
            <person name="Culley D."/>
            <person name="Crous P.W."/>
            <person name="Fauchery L."/>
            <person name="Girlanda M."/>
            <person name="Hayes R."/>
            <person name="Keri Z."/>
            <person name="Labutti K."/>
            <person name="Lipzen A."/>
            <person name="Lombard V."/>
            <person name="Magnuson J."/>
            <person name="Maillard F."/>
            <person name="Morin E."/>
            <person name="Murat C."/>
            <person name="Nolan M."/>
            <person name="Ohm R."/>
            <person name="Pangilinan J."/>
            <person name="Pereira M."/>
            <person name="Perotto S."/>
            <person name="Peter M."/>
            <person name="Riley R."/>
            <person name="Sitrit Y."/>
            <person name="Stielow B."/>
            <person name="Szollosi G."/>
            <person name="Zifcakova L."/>
            <person name="Stursova M."/>
            <person name="Spatafora J.W."/>
            <person name="Tedersoo L."/>
            <person name="Vaario L.-M."/>
            <person name="Yamada A."/>
            <person name="Yan M."/>
            <person name="Wang P."/>
            <person name="Xu J."/>
            <person name="Bruns T."/>
            <person name="Baldrian P."/>
            <person name="Vilgalys R."/>
            <person name="Henrissat B."/>
            <person name="Grigoriev I.V."/>
            <person name="Hibbett D."/>
            <person name="Nagy L.G."/>
            <person name="Martin F.M."/>
        </authorList>
    </citation>
    <scope>NUCLEOTIDE SEQUENCE</scope>
    <source>
        <strain evidence="1">UH-Tt-Lm1</strain>
    </source>
</reference>
<evidence type="ECO:0000313" key="1">
    <source>
        <dbReference type="EMBL" id="KAF9783486.1"/>
    </source>
</evidence>
<dbReference type="AlphaFoldDB" id="A0A9P6HBE1"/>
<organism evidence="1 2">
    <name type="scientific">Thelephora terrestris</name>
    <dbReference type="NCBI Taxonomy" id="56493"/>
    <lineage>
        <taxon>Eukaryota</taxon>
        <taxon>Fungi</taxon>
        <taxon>Dikarya</taxon>
        <taxon>Basidiomycota</taxon>
        <taxon>Agaricomycotina</taxon>
        <taxon>Agaricomycetes</taxon>
        <taxon>Thelephorales</taxon>
        <taxon>Thelephoraceae</taxon>
        <taxon>Thelephora</taxon>
    </lineage>
</organism>